<organism evidence="7 8">
    <name type="scientific">Bowmanella dokdonensis</name>
    <dbReference type="NCBI Taxonomy" id="751969"/>
    <lineage>
        <taxon>Bacteria</taxon>
        <taxon>Pseudomonadati</taxon>
        <taxon>Pseudomonadota</taxon>
        <taxon>Gammaproteobacteria</taxon>
        <taxon>Alteromonadales</taxon>
        <taxon>Alteromonadaceae</taxon>
        <taxon>Bowmanella</taxon>
    </lineage>
</organism>
<dbReference type="GO" id="GO:0006547">
    <property type="term" value="P:L-histidine metabolic process"/>
    <property type="evidence" value="ECO:0007669"/>
    <property type="project" value="UniProtKB-KW"/>
</dbReference>
<sequence length="334" mass="36920">MSLHLLQDRALAELCQARPGETRLGQVVKLASQFGDYQQASASGCRFALLGVPEQIGPMANCGKGGAHQGWQAFLRIFLNLQSNQYLAGEEVLLLGRLDCDDLQPAGTLEDLRHQCGLLDQRLVHVLKEIFAAGLTPILIGGGHNNAYGLIRACSEYLGQPLAVTNFDPHGDFRQMEGRHSGNPFRYACHEGYLSHYAILGLHEQKNSREALEALGECGFPWYSIQQLRWRRELSFEQAMEKVCAYLQASNRPIGLELDMDAISDMPTSAITSAGMSLDDAIHYVYRMAEQKQVQYLHLAEAAPERHPSGPDAGARVTGQALAELVCTFIRARR</sequence>
<evidence type="ECO:0000256" key="1">
    <source>
        <dbReference type="ARBA" id="ARBA00022723"/>
    </source>
</evidence>
<keyword evidence="4 5" id="KW-0464">Manganese</keyword>
<protein>
    <submittedName>
        <fullName evidence="7">Formimidoylglutamase</fullName>
    </submittedName>
</protein>
<dbReference type="GO" id="GO:0033389">
    <property type="term" value="P:putrescine biosynthetic process from arginine, via agmatine"/>
    <property type="evidence" value="ECO:0007669"/>
    <property type="project" value="TreeGrafter"/>
</dbReference>
<proteinExistence type="inferred from homology"/>
<dbReference type="InterPro" id="IPR006035">
    <property type="entry name" value="Ureohydrolase"/>
</dbReference>
<keyword evidence="8" id="KW-1185">Reference proteome</keyword>
<dbReference type="Gene3D" id="3.40.800.10">
    <property type="entry name" value="Ureohydrolase domain"/>
    <property type="match status" value="1"/>
</dbReference>
<dbReference type="EMBL" id="JAFKCV010000001">
    <property type="protein sequence ID" value="MBN7823679.1"/>
    <property type="molecule type" value="Genomic_DNA"/>
</dbReference>
<feature type="binding site" evidence="5">
    <location>
        <position position="144"/>
    </location>
    <ligand>
        <name>Mn(2+)</name>
        <dbReference type="ChEBI" id="CHEBI:29035"/>
        <label>1</label>
    </ligand>
</feature>
<evidence type="ECO:0000256" key="4">
    <source>
        <dbReference type="ARBA" id="ARBA00023211"/>
    </source>
</evidence>
<comment type="caution">
    <text evidence="7">The sequence shown here is derived from an EMBL/GenBank/DDBJ whole genome shotgun (WGS) entry which is preliminary data.</text>
</comment>
<feature type="binding site" evidence="5">
    <location>
        <position position="261"/>
    </location>
    <ligand>
        <name>Mn(2+)</name>
        <dbReference type="ChEBI" id="CHEBI:29035"/>
        <label>1</label>
    </ligand>
</feature>
<dbReference type="PANTHER" id="PTHR11358:SF35">
    <property type="entry name" value="FORMIMIDOYLGLUTAMASE"/>
    <property type="match status" value="1"/>
</dbReference>
<feature type="binding site" evidence="5">
    <location>
        <position position="259"/>
    </location>
    <ligand>
        <name>Mn(2+)</name>
        <dbReference type="ChEBI" id="CHEBI:29035"/>
        <label>1</label>
    </ligand>
</feature>
<feature type="binding site" evidence="5">
    <location>
        <position position="172"/>
    </location>
    <ligand>
        <name>Mn(2+)</name>
        <dbReference type="ChEBI" id="CHEBI:29035"/>
        <label>1</label>
    </ligand>
</feature>
<dbReference type="SUPFAM" id="SSF52768">
    <property type="entry name" value="Arginase/deacetylase"/>
    <property type="match status" value="1"/>
</dbReference>
<dbReference type="RefSeq" id="WP_206571802.1">
    <property type="nucleotide sequence ID" value="NZ_JAFKCV010000001.1"/>
</dbReference>
<dbReference type="InterPro" id="IPR023696">
    <property type="entry name" value="Ureohydrolase_dom_sf"/>
</dbReference>
<gene>
    <name evidence="7" type="ORF">J0A66_00445</name>
</gene>
<evidence type="ECO:0000256" key="6">
    <source>
        <dbReference type="PROSITE-ProRule" id="PRU00742"/>
    </source>
</evidence>
<reference evidence="7" key="1">
    <citation type="submission" date="2021-03" db="EMBL/GenBank/DDBJ databases">
        <title>novel species isolated from a fishpond in China.</title>
        <authorList>
            <person name="Lu H."/>
            <person name="Cai Z."/>
        </authorList>
    </citation>
    <scope>NUCLEOTIDE SEQUENCE</scope>
    <source>
        <strain evidence="7">JCM 30855</strain>
    </source>
</reference>
<evidence type="ECO:0000313" key="7">
    <source>
        <dbReference type="EMBL" id="MBN7823679.1"/>
    </source>
</evidence>
<dbReference type="Pfam" id="PF00491">
    <property type="entry name" value="Arginase"/>
    <property type="match status" value="1"/>
</dbReference>
<dbReference type="GO" id="GO:0008783">
    <property type="term" value="F:agmatinase activity"/>
    <property type="evidence" value="ECO:0007669"/>
    <property type="project" value="TreeGrafter"/>
</dbReference>
<keyword evidence="3" id="KW-0369">Histidine metabolism</keyword>
<evidence type="ECO:0000256" key="2">
    <source>
        <dbReference type="ARBA" id="ARBA00022801"/>
    </source>
</evidence>
<keyword evidence="1 5" id="KW-0479">Metal-binding</keyword>
<evidence type="ECO:0000313" key="8">
    <source>
        <dbReference type="Proteomes" id="UP000664654"/>
    </source>
</evidence>
<dbReference type="PIRSF" id="PIRSF036979">
    <property type="entry name" value="Arginase"/>
    <property type="match status" value="1"/>
</dbReference>
<accession>A0A939IP75</accession>
<comment type="similarity">
    <text evidence="6">Belongs to the arginase family.</text>
</comment>
<feature type="binding site" evidence="5">
    <location>
        <position position="168"/>
    </location>
    <ligand>
        <name>Mn(2+)</name>
        <dbReference type="ChEBI" id="CHEBI:29035"/>
        <label>1</label>
    </ligand>
</feature>
<dbReference type="CDD" id="cd09988">
    <property type="entry name" value="Formimidoylglutamase"/>
    <property type="match status" value="1"/>
</dbReference>
<evidence type="ECO:0000256" key="5">
    <source>
        <dbReference type="PIRSR" id="PIRSR036979-1"/>
    </source>
</evidence>
<dbReference type="Proteomes" id="UP000664654">
    <property type="component" value="Unassembled WGS sequence"/>
</dbReference>
<dbReference type="GO" id="GO:0046872">
    <property type="term" value="F:metal ion binding"/>
    <property type="evidence" value="ECO:0007669"/>
    <property type="project" value="UniProtKB-KW"/>
</dbReference>
<comment type="cofactor">
    <cofactor evidence="5">
        <name>Mn(2+)</name>
        <dbReference type="ChEBI" id="CHEBI:29035"/>
    </cofactor>
    <text evidence="5">Binds 2 manganese ions per subunit.</text>
</comment>
<dbReference type="PANTHER" id="PTHR11358">
    <property type="entry name" value="ARGINASE/AGMATINASE"/>
    <property type="match status" value="1"/>
</dbReference>
<feature type="binding site" evidence="5">
    <location>
        <position position="170"/>
    </location>
    <ligand>
        <name>Mn(2+)</name>
        <dbReference type="ChEBI" id="CHEBI:29035"/>
        <label>1</label>
    </ligand>
</feature>
<keyword evidence="2" id="KW-0378">Hydrolase</keyword>
<dbReference type="PROSITE" id="PS51409">
    <property type="entry name" value="ARGINASE_2"/>
    <property type="match status" value="1"/>
</dbReference>
<evidence type="ECO:0000256" key="3">
    <source>
        <dbReference type="ARBA" id="ARBA00022808"/>
    </source>
</evidence>
<dbReference type="AlphaFoldDB" id="A0A939IP75"/>
<name>A0A939IP75_9ALTE</name>